<name>A0A4Y2G7T5_ARAVE</name>
<comment type="caution">
    <text evidence="2">The sequence shown here is derived from an EMBL/GenBank/DDBJ whole genome shotgun (WGS) entry which is preliminary data.</text>
</comment>
<feature type="region of interest" description="Disordered" evidence="1">
    <location>
        <begin position="32"/>
        <end position="91"/>
    </location>
</feature>
<protein>
    <submittedName>
        <fullName evidence="2">Uncharacterized protein</fullName>
    </submittedName>
</protein>
<keyword evidence="3" id="KW-1185">Reference proteome</keyword>
<reference evidence="2 3" key="1">
    <citation type="journal article" date="2019" name="Sci. Rep.">
        <title>Orb-weaving spider Araneus ventricosus genome elucidates the spidroin gene catalogue.</title>
        <authorList>
            <person name="Kono N."/>
            <person name="Nakamura H."/>
            <person name="Ohtoshi R."/>
            <person name="Moran D.A.P."/>
            <person name="Shinohara A."/>
            <person name="Yoshida Y."/>
            <person name="Fujiwara M."/>
            <person name="Mori M."/>
            <person name="Tomita M."/>
            <person name="Arakawa K."/>
        </authorList>
    </citation>
    <scope>NUCLEOTIDE SEQUENCE [LARGE SCALE GENOMIC DNA]</scope>
</reference>
<organism evidence="2 3">
    <name type="scientific">Araneus ventricosus</name>
    <name type="common">Orbweaver spider</name>
    <name type="synonym">Epeira ventricosa</name>
    <dbReference type="NCBI Taxonomy" id="182803"/>
    <lineage>
        <taxon>Eukaryota</taxon>
        <taxon>Metazoa</taxon>
        <taxon>Ecdysozoa</taxon>
        <taxon>Arthropoda</taxon>
        <taxon>Chelicerata</taxon>
        <taxon>Arachnida</taxon>
        <taxon>Araneae</taxon>
        <taxon>Araneomorphae</taxon>
        <taxon>Entelegynae</taxon>
        <taxon>Araneoidea</taxon>
        <taxon>Araneidae</taxon>
        <taxon>Araneus</taxon>
    </lineage>
</organism>
<dbReference type="EMBL" id="BGPR01001271">
    <property type="protein sequence ID" value="GBM49780.1"/>
    <property type="molecule type" value="Genomic_DNA"/>
</dbReference>
<proteinExistence type="predicted"/>
<gene>
    <name evidence="2" type="ORF">AVEN_60510_1</name>
</gene>
<evidence type="ECO:0000256" key="1">
    <source>
        <dbReference type="SAM" id="MobiDB-lite"/>
    </source>
</evidence>
<sequence length="91" mass="9799">MFQSGIFGTWEGKTFRQCGKTYEIWSKWIGNAGIPKNSESKTPSADSNLGPRCEGSGRTKDLPTLGPQVEARNETRNPPCGGGVVKGGRNL</sequence>
<dbReference type="Proteomes" id="UP000499080">
    <property type="component" value="Unassembled WGS sequence"/>
</dbReference>
<evidence type="ECO:0000313" key="2">
    <source>
        <dbReference type="EMBL" id="GBM49780.1"/>
    </source>
</evidence>
<evidence type="ECO:0000313" key="3">
    <source>
        <dbReference type="Proteomes" id="UP000499080"/>
    </source>
</evidence>
<dbReference type="AlphaFoldDB" id="A0A4Y2G7T5"/>
<feature type="compositionally biased region" description="Gly residues" evidence="1">
    <location>
        <begin position="80"/>
        <end position="91"/>
    </location>
</feature>
<accession>A0A4Y2G7T5</accession>